<dbReference type="AlphaFoldDB" id="A0A8S3WFE5"/>
<accession>A0A8S3WFE5</accession>
<proteinExistence type="predicted"/>
<organism evidence="2 3">
    <name type="scientific">Parnassius apollo</name>
    <name type="common">Apollo butterfly</name>
    <name type="synonym">Papilio apollo</name>
    <dbReference type="NCBI Taxonomy" id="110799"/>
    <lineage>
        <taxon>Eukaryota</taxon>
        <taxon>Metazoa</taxon>
        <taxon>Ecdysozoa</taxon>
        <taxon>Arthropoda</taxon>
        <taxon>Hexapoda</taxon>
        <taxon>Insecta</taxon>
        <taxon>Pterygota</taxon>
        <taxon>Neoptera</taxon>
        <taxon>Endopterygota</taxon>
        <taxon>Lepidoptera</taxon>
        <taxon>Glossata</taxon>
        <taxon>Ditrysia</taxon>
        <taxon>Papilionoidea</taxon>
        <taxon>Papilionidae</taxon>
        <taxon>Parnassiinae</taxon>
        <taxon>Parnassini</taxon>
        <taxon>Parnassius</taxon>
        <taxon>Parnassius</taxon>
    </lineage>
</organism>
<evidence type="ECO:0000313" key="2">
    <source>
        <dbReference type="EMBL" id="CAG4956467.1"/>
    </source>
</evidence>
<gene>
    <name evidence="2" type="ORF">PAPOLLO_LOCUS5532</name>
</gene>
<keyword evidence="3" id="KW-1185">Reference proteome</keyword>
<dbReference type="EMBL" id="CAJQZP010000325">
    <property type="protein sequence ID" value="CAG4956467.1"/>
    <property type="molecule type" value="Genomic_DNA"/>
</dbReference>
<feature type="compositionally biased region" description="Basic and acidic residues" evidence="1">
    <location>
        <begin position="1"/>
        <end position="18"/>
    </location>
</feature>
<protein>
    <submittedName>
        <fullName evidence="2">(apollo) hypothetical protein</fullName>
    </submittedName>
</protein>
<feature type="region of interest" description="Disordered" evidence="1">
    <location>
        <begin position="1"/>
        <end position="27"/>
    </location>
</feature>
<sequence>MIDKDKKSESDNPPKRSTDPQQRQSAGIKIIVTDESNTKSNAGIDDNIIERELKALDDKCDSIELAKLIENEREEWSSREMQHLILIQLYKILRILEKKKDLT</sequence>
<evidence type="ECO:0000256" key="1">
    <source>
        <dbReference type="SAM" id="MobiDB-lite"/>
    </source>
</evidence>
<reference evidence="2" key="1">
    <citation type="submission" date="2021-04" db="EMBL/GenBank/DDBJ databases">
        <authorList>
            <person name="Tunstrom K."/>
        </authorList>
    </citation>
    <scope>NUCLEOTIDE SEQUENCE</scope>
</reference>
<evidence type="ECO:0000313" key="3">
    <source>
        <dbReference type="Proteomes" id="UP000691718"/>
    </source>
</evidence>
<name>A0A8S3WFE5_PARAO</name>
<dbReference type="Proteomes" id="UP000691718">
    <property type="component" value="Unassembled WGS sequence"/>
</dbReference>
<comment type="caution">
    <text evidence="2">The sequence shown here is derived from an EMBL/GenBank/DDBJ whole genome shotgun (WGS) entry which is preliminary data.</text>
</comment>